<accession>A0AA86RJP7</accession>
<protein>
    <submittedName>
        <fullName evidence="1">Uncharacterized protein</fullName>
    </submittedName>
</protein>
<gene>
    <name evidence="2" type="ORF">HINF_LOCUS37992</name>
    <name evidence="1" type="ORF">HINF_LOCUS62483</name>
</gene>
<dbReference type="Proteomes" id="UP001642409">
    <property type="component" value="Unassembled WGS sequence"/>
</dbReference>
<reference evidence="2 3" key="2">
    <citation type="submission" date="2024-07" db="EMBL/GenBank/DDBJ databases">
        <authorList>
            <person name="Akdeniz Z."/>
        </authorList>
    </citation>
    <scope>NUCLEOTIDE SEQUENCE [LARGE SCALE GENOMIC DNA]</scope>
</reference>
<organism evidence="1">
    <name type="scientific">Hexamita inflata</name>
    <dbReference type="NCBI Taxonomy" id="28002"/>
    <lineage>
        <taxon>Eukaryota</taxon>
        <taxon>Metamonada</taxon>
        <taxon>Diplomonadida</taxon>
        <taxon>Hexamitidae</taxon>
        <taxon>Hexamitinae</taxon>
        <taxon>Hexamita</taxon>
    </lineage>
</organism>
<sequence length="161" mass="18330">MDIRYIPKSSLEALKYFRSTKYNYDSAQAVYAVFYGPQHEKVKNTPHFCGNGGLCGAVYAAVDIRPDLEDIIVQDFLINANECTCTEIRHIGKLPCHQCVQLACQLLEDYQVPYPEITEKYWFEDKPEVEKLYGTGAITNLSNTSQSENLKSQNSTSRLME</sequence>
<dbReference type="AlphaFoldDB" id="A0AA86RJP7"/>
<evidence type="ECO:0000313" key="3">
    <source>
        <dbReference type="Proteomes" id="UP001642409"/>
    </source>
</evidence>
<keyword evidence="3" id="KW-1185">Reference proteome</keyword>
<reference evidence="1" key="1">
    <citation type="submission" date="2023-06" db="EMBL/GenBank/DDBJ databases">
        <authorList>
            <person name="Kurt Z."/>
        </authorList>
    </citation>
    <scope>NUCLEOTIDE SEQUENCE</scope>
</reference>
<comment type="caution">
    <text evidence="1">The sequence shown here is derived from an EMBL/GenBank/DDBJ whole genome shotgun (WGS) entry which is preliminary data.</text>
</comment>
<evidence type="ECO:0000313" key="1">
    <source>
        <dbReference type="EMBL" id="CAI9974838.1"/>
    </source>
</evidence>
<name>A0AA86RJP7_9EUKA</name>
<evidence type="ECO:0000313" key="2">
    <source>
        <dbReference type="EMBL" id="CAL6039723.1"/>
    </source>
</evidence>
<dbReference type="EMBL" id="CATOUU010001155">
    <property type="protein sequence ID" value="CAI9974838.1"/>
    <property type="molecule type" value="Genomic_DNA"/>
</dbReference>
<dbReference type="EMBL" id="CAXDID020000143">
    <property type="protein sequence ID" value="CAL6039723.1"/>
    <property type="molecule type" value="Genomic_DNA"/>
</dbReference>
<proteinExistence type="predicted"/>